<accession>A0AA86PDK1</accession>
<protein>
    <submittedName>
        <fullName evidence="2">Hypothetical_protein</fullName>
    </submittedName>
</protein>
<proteinExistence type="predicted"/>
<name>A0AA86PDK1_9EUKA</name>
<organism evidence="1">
    <name type="scientific">Hexamita inflata</name>
    <dbReference type="NCBI Taxonomy" id="28002"/>
    <lineage>
        <taxon>Eukaryota</taxon>
        <taxon>Metamonada</taxon>
        <taxon>Diplomonadida</taxon>
        <taxon>Hexamitidae</taxon>
        <taxon>Hexamitinae</taxon>
        <taxon>Hexamita</taxon>
    </lineage>
</organism>
<dbReference type="Proteomes" id="UP001642409">
    <property type="component" value="Unassembled WGS sequence"/>
</dbReference>
<dbReference type="EMBL" id="CAXDID020000701">
    <property type="protein sequence ID" value="CAL6111098.1"/>
    <property type="molecule type" value="Genomic_DNA"/>
</dbReference>
<evidence type="ECO:0000313" key="3">
    <source>
        <dbReference type="Proteomes" id="UP001642409"/>
    </source>
</evidence>
<evidence type="ECO:0000313" key="2">
    <source>
        <dbReference type="EMBL" id="CAL6111098.1"/>
    </source>
</evidence>
<comment type="caution">
    <text evidence="1">The sequence shown here is derived from an EMBL/GenBank/DDBJ whole genome shotgun (WGS) entry which is preliminary data.</text>
</comment>
<reference evidence="1" key="1">
    <citation type="submission" date="2023-06" db="EMBL/GenBank/DDBJ databases">
        <authorList>
            <person name="Kurt Z."/>
        </authorList>
    </citation>
    <scope>NUCLEOTIDE SEQUENCE</scope>
</reference>
<sequence length="150" mass="17100">MNGVRLKTSFVSSMERIRGSSSLYLTLYRLLLFQMIGVCQKQQFFVRSEGKGTATMSNFSCCQKSKQISSNILQKQGHLIQMATRILTNLKNLSSIGFINNLKIGPSLAFNIWLRTNNICGHQTGLIFKSQVDIHSLKSHFHFHFIQIEE</sequence>
<keyword evidence="3" id="KW-1185">Reference proteome</keyword>
<reference evidence="2 3" key="2">
    <citation type="submission" date="2024-07" db="EMBL/GenBank/DDBJ databases">
        <authorList>
            <person name="Akdeniz Z."/>
        </authorList>
    </citation>
    <scope>NUCLEOTIDE SEQUENCE [LARGE SCALE GENOMIC DNA]</scope>
</reference>
<dbReference type="EMBL" id="CATOUU010000615">
    <property type="protein sequence ID" value="CAI9935493.1"/>
    <property type="molecule type" value="Genomic_DNA"/>
</dbReference>
<dbReference type="AlphaFoldDB" id="A0AA86PDK1"/>
<evidence type="ECO:0000313" key="1">
    <source>
        <dbReference type="EMBL" id="CAI9935493.1"/>
    </source>
</evidence>
<gene>
    <name evidence="1" type="ORF">HINF_LOCUS23138</name>
    <name evidence="2" type="ORF">HINF_LOCUS76233</name>
</gene>